<gene>
    <name evidence="4" type="ORF">QR680_004587</name>
</gene>
<accession>A0AA39HRE1</accession>
<evidence type="ECO:0000256" key="1">
    <source>
        <dbReference type="ARBA" id="ARBA00004370"/>
    </source>
</evidence>
<dbReference type="GO" id="GO:0016020">
    <property type="term" value="C:membrane"/>
    <property type="evidence" value="ECO:0007669"/>
    <property type="project" value="UniProtKB-SubCell"/>
</dbReference>
<protein>
    <submittedName>
        <fullName evidence="4">Uncharacterized protein</fullName>
    </submittedName>
</protein>
<evidence type="ECO:0000256" key="3">
    <source>
        <dbReference type="ARBA" id="ARBA00023136"/>
    </source>
</evidence>
<organism evidence="4 5">
    <name type="scientific">Steinernema hermaphroditum</name>
    <dbReference type="NCBI Taxonomy" id="289476"/>
    <lineage>
        <taxon>Eukaryota</taxon>
        <taxon>Metazoa</taxon>
        <taxon>Ecdysozoa</taxon>
        <taxon>Nematoda</taxon>
        <taxon>Chromadorea</taxon>
        <taxon>Rhabditida</taxon>
        <taxon>Tylenchina</taxon>
        <taxon>Panagrolaimomorpha</taxon>
        <taxon>Strongyloidoidea</taxon>
        <taxon>Steinernematidae</taxon>
        <taxon>Steinernema</taxon>
    </lineage>
</organism>
<dbReference type="EMBL" id="JAUCMV010000003">
    <property type="protein sequence ID" value="KAK0409512.1"/>
    <property type="molecule type" value="Genomic_DNA"/>
</dbReference>
<evidence type="ECO:0000313" key="4">
    <source>
        <dbReference type="EMBL" id="KAK0409512.1"/>
    </source>
</evidence>
<proteinExistence type="predicted"/>
<keyword evidence="3" id="KW-0472">Membrane</keyword>
<comment type="subcellular location">
    <subcellularLocation>
        <location evidence="1">Membrane</location>
    </subcellularLocation>
</comment>
<comment type="caution">
    <text evidence="4">The sequence shown here is derived from an EMBL/GenBank/DDBJ whole genome shotgun (WGS) entry which is preliminary data.</text>
</comment>
<dbReference type="InterPro" id="IPR023395">
    <property type="entry name" value="MCP_dom_sf"/>
</dbReference>
<evidence type="ECO:0000256" key="2">
    <source>
        <dbReference type="ARBA" id="ARBA00022692"/>
    </source>
</evidence>
<dbReference type="AlphaFoldDB" id="A0AA39HRE1"/>
<sequence length="136" mass="15047">MFTGVESAVLANVTGGIVSFAASKYLDKYYPNVGGKPENLGKEEKDMSDHESFRVMVRTATRETLSRTIGLVITQLISEELKYTDPLSCFYRIGREEGPAGFFTVGSGLAVSMLPYAPTFSIWQDAWHYLQPHGLS</sequence>
<dbReference type="Proteomes" id="UP001175271">
    <property type="component" value="Unassembled WGS sequence"/>
</dbReference>
<dbReference type="SUPFAM" id="SSF103506">
    <property type="entry name" value="Mitochondrial carrier"/>
    <property type="match status" value="1"/>
</dbReference>
<reference evidence="4" key="1">
    <citation type="submission" date="2023-06" db="EMBL/GenBank/DDBJ databases">
        <title>Genomic analysis of the entomopathogenic nematode Steinernema hermaphroditum.</title>
        <authorList>
            <person name="Schwarz E.M."/>
            <person name="Heppert J.K."/>
            <person name="Baniya A."/>
            <person name="Schwartz H.T."/>
            <person name="Tan C.-H."/>
            <person name="Antoshechkin I."/>
            <person name="Sternberg P.W."/>
            <person name="Goodrich-Blair H."/>
            <person name="Dillman A.R."/>
        </authorList>
    </citation>
    <scope>NUCLEOTIDE SEQUENCE</scope>
    <source>
        <strain evidence="4">PS9179</strain>
        <tissue evidence="4">Whole animal</tissue>
    </source>
</reference>
<evidence type="ECO:0000313" key="5">
    <source>
        <dbReference type="Proteomes" id="UP001175271"/>
    </source>
</evidence>
<dbReference type="Gene3D" id="1.50.40.10">
    <property type="entry name" value="Mitochondrial carrier domain"/>
    <property type="match status" value="1"/>
</dbReference>
<name>A0AA39HRE1_9BILA</name>
<keyword evidence="2" id="KW-0812">Transmembrane</keyword>
<keyword evidence="5" id="KW-1185">Reference proteome</keyword>